<feature type="signal peptide" evidence="1">
    <location>
        <begin position="1"/>
        <end position="22"/>
    </location>
</feature>
<dbReference type="OrthoDB" id="10415586at2759"/>
<accession>J4DQ08</accession>
<dbReference type="eggNOG" id="ENOG502QWZM">
    <property type="taxonomic scope" value="Eukaryota"/>
</dbReference>
<dbReference type="RefSeq" id="XP_009691930.1">
    <property type="nucleotide sequence ID" value="XM_009693635.1"/>
</dbReference>
<protein>
    <submittedName>
        <fullName evidence="2">Uncharacterized protein</fullName>
    </submittedName>
</protein>
<organism evidence="2 3">
    <name type="scientific">Theileria orientalis strain Shintoku</name>
    <dbReference type="NCBI Taxonomy" id="869250"/>
    <lineage>
        <taxon>Eukaryota</taxon>
        <taxon>Sar</taxon>
        <taxon>Alveolata</taxon>
        <taxon>Apicomplexa</taxon>
        <taxon>Aconoidasida</taxon>
        <taxon>Piroplasmida</taxon>
        <taxon>Theileriidae</taxon>
        <taxon>Theileria</taxon>
    </lineage>
</organism>
<dbReference type="VEuPathDB" id="PiroplasmaDB:TOT_040000010"/>
<evidence type="ECO:0000256" key="1">
    <source>
        <dbReference type="SAM" id="SignalP"/>
    </source>
</evidence>
<dbReference type="KEGG" id="tot:TOT_040000010"/>
<keyword evidence="3" id="KW-1185">Reference proteome</keyword>
<dbReference type="Proteomes" id="UP000003786">
    <property type="component" value="Chromosome 4"/>
</dbReference>
<proteinExistence type="predicted"/>
<name>J4DQ08_THEOR</name>
<sequence length="1041" mass="121607">MKTVYTFFSYLLFRFFIQKTICLELNIGKIADYSSGSSQVTVKKTTELQNLYTHKFSNPVLLKDIYNGKERLYFDPLLVSDQLLLSASVVWSFETPSIIQLNLEQSSVLLINEKESLDVQAIFSKKLVTNIKPRIHSDIDAIVDIDLSNIADYDSNNSKVYVTNLKFSEDRFKRYTLRNYNLESTRLGKILYNNTELKTKFENDVKRSTESNLDIPYKNNVYSILVYSYNDFPLLIEFLYTFDKRQFYGYTPEEKWHHVYFPAFHDPSFLDFLYDKLNYYACKNGFKYTINVALVTTESDHAYNIDNYCVESDIVETTQNSLKASFFQNDKFKTAGYGCVEHTASNGKKFFVDHLMHNSTVIQLKDTPKVIKSVRVYQHLNHEPYLMVFVDYLNKLYHYKFQNGEWKDGDNIILLLDKTSLYEKSLVTSVLASATPSTLSESNYEHQPNEVNVLLENSTPLQSSGFKCYSHSIQPNGSSESLQLRVLVPTSAEAGKYTEISFYNDDKTKRDFIYYLKASGNDNNNKLYTYYSAPGNQLDARPMLLCYGGEAYRPHSLDKYFEEWVRVSSISHCEALVSGSEVNKLIETLVQVSELLNPVNIKLSGQAPYTVHTFNGTPVQNVVSKTAGTSVTGCKFCYDKYVHTAKQGYRLGNVSYDASCIKFGTNERDAKCISATIAVNPYTTASEVVTYYFKDDADFSVPLLVAVKNDNSYRPYYILKSNTGPAKLYQKVDEQIDLANFEALGEKLNQIRYDCRVRWEYYYHKKYEKGLFWQVLDYTSSRELIKEFSKEQAHSELTDKNNELLIKLLRTLESKHCDPERNIQVNIDYAKWVEVEDLSVDDEAMKYITDPFRIIVMDNVPYPIDTFKKDRETEKHRTLNKIEFDTDYHRSYYHMKWDYARNAKDNVLYAQTNPGYAFNRLKHHRYDLYTFPAGVYPHRVEWYMREANTYDIVILVFTNTLFVYKFRIINTSRTWNNDTFKYCLSRYDYFFVGVEPVVPNNRQEEYSRYCERIKFINKLDFDSSVPTRPRKSREASNYLHE</sequence>
<reference evidence="2 3" key="1">
    <citation type="journal article" date="2012" name="MBio">
        <title>Comparative genome analysis of three eukaryotic parasites with differing abilities to transform leukocytes reveals key mediators of Theileria-induced leukocyte transformation.</title>
        <authorList>
            <person name="Hayashida K."/>
            <person name="Hara Y."/>
            <person name="Abe T."/>
            <person name="Yamasaki C."/>
            <person name="Toyoda A."/>
            <person name="Kosuge T."/>
            <person name="Suzuki Y."/>
            <person name="Sato Y."/>
            <person name="Kawashima S."/>
            <person name="Katayama T."/>
            <person name="Wakaguri H."/>
            <person name="Inoue N."/>
            <person name="Homma K."/>
            <person name="Tada-Umezaki M."/>
            <person name="Yagi Y."/>
            <person name="Fujii Y."/>
            <person name="Habara T."/>
            <person name="Kanehisa M."/>
            <person name="Watanabe H."/>
            <person name="Ito K."/>
            <person name="Gojobori T."/>
            <person name="Sugawara H."/>
            <person name="Imanishi T."/>
            <person name="Weir W."/>
            <person name="Gardner M."/>
            <person name="Pain A."/>
            <person name="Shiels B."/>
            <person name="Hattori M."/>
            <person name="Nene V."/>
            <person name="Sugimoto C."/>
        </authorList>
    </citation>
    <scope>NUCLEOTIDE SEQUENCE [LARGE SCALE GENOMIC DNA]</scope>
    <source>
        <strain evidence="2 3">Shintoku</strain>
    </source>
</reference>
<dbReference type="AlphaFoldDB" id="J4DQ08"/>
<evidence type="ECO:0000313" key="2">
    <source>
        <dbReference type="EMBL" id="BAM41629.1"/>
    </source>
</evidence>
<dbReference type="EMBL" id="AP011949">
    <property type="protein sequence ID" value="BAM41629.1"/>
    <property type="molecule type" value="Genomic_DNA"/>
</dbReference>
<evidence type="ECO:0000313" key="3">
    <source>
        <dbReference type="Proteomes" id="UP000003786"/>
    </source>
</evidence>
<dbReference type="GeneID" id="20716115"/>
<feature type="chain" id="PRO_5003778352" evidence="1">
    <location>
        <begin position="23"/>
        <end position="1041"/>
    </location>
</feature>
<keyword evidence="1" id="KW-0732">Signal</keyword>
<gene>
    <name evidence="2" type="ORF">TOT_040000010</name>
</gene>